<evidence type="ECO:0000256" key="1">
    <source>
        <dbReference type="ARBA" id="ARBA00004651"/>
    </source>
</evidence>
<evidence type="ECO:0000256" key="5">
    <source>
        <dbReference type="ARBA" id="ARBA00022989"/>
    </source>
</evidence>
<accession>A0A1M6KWL4</accession>
<dbReference type="InterPro" id="IPR020846">
    <property type="entry name" value="MFS_dom"/>
</dbReference>
<feature type="transmembrane region" description="Helical" evidence="7">
    <location>
        <begin position="135"/>
        <end position="154"/>
    </location>
</feature>
<keyword evidence="5 7" id="KW-1133">Transmembrane helix</keyword>
<dbReference type="AlphaFoldDB" id="A0A1M6KWL4"/>
<dbReference type="STRING" id="1121302.SAMN02745163_02317"/>
<comment type="subcellular location">
    <subcellularLocation>
        <location evidence="1">Cell membrane</location>
        <topology evidence="1">Multi-pass membrane protein</topology>
    </subcellularLocation>
</comment>
<evidence type="ECO:0000256" key="7">
    <source>
        <dbReference type="SAM" id="Phobius"/>
    </source>
</evidence>
<name>A0A1M6KWL4_9CLOT</name>
<feature type="transmembrane region" description="Helical" evidence="7">
    <location>
        <begin position="79"/>
        <end position="96"/>
    </location>
</feature>
<dbReference type="PANTHER" id="PTHR23517">
    <property type="entry name" value="RESISTANCE PROTEIN MDTM, PUTATIVE-RELATED-RELATED"/>
    <property type="match status" value="1"/>
</dbReference>
<proteinExistence type="predicted"/>
<evidence type="ECO:0000259" key="8">
    <source>
        <dbReference type="PROSITE" id="PS50850"/>
    </source>
</evidence>
<feature type="transmembrane region" description="Helical" evidence="7">
    <location>
        <begin position="364"/>
        <end position="382"/>
    </location>
</feature>
<dbReference type="Gene3D" id="1.20.1250.20">
    <property type="entry name" value="MFS general substrate transporter like domains"/>
    <property type="match status" value="1"/>
</dbReference>
<dbReference type="Pfam" id="PF07690">
    <property type="entry name" value="MFS_1"/>
    <property type="match status" value="1"/>
</dbReference>
<dbReference type="GO" id="GO:0005886">
    <property type="term" value="C:plasma membrane"/>
    <property type="evidence" value="ECO:0007669"/>
    <property type="project" value="UniProtKB-SubCell"/>
</dbReference>
<dbReference type="PANTHER" id="PTHR23517:SF2">
    <property type="entry name" value="MULTIDRUG RESISTANCE PROTEIN MDTH"/>
    <property type="match status" value="1"/>
</dbReference>
<evidence type="ECO:0000313" key="10">
    <source>
        <dbReference type="Proteomes" id="UP000184310"/>
    </source>
</evidence>
<feature type="transmembrane region" description="Helical" evidence="7">
    <location>
        <begin position="12"/>
        <end position="39"/>
    </location>
</feature>
<evidence type="ECO:0000256" key="2">
    <source>
        <dbReference type="ARBA" id="ARBA00022448"/>
    </source>
</evidence>
<feature type="transmembrane region" description="Helical" evidence="7">
    <location>
        <begin position="166"/>
        <end position="185"/>
    </location>
</feature>
<protein>
    <submittedName>
        <fullName evidence="9">Predicted arabinose efflux permease, MFS family</fullName>
    </submittedName>
</protein>
<gene>
    <name evidence="9" type="ORF">SAMN02745163_02317</name>
</gene>
<feature type="transmembrane region" description="Helical" evidence="7">
    <location>
        <begin position="45"/>
        <end position="67"/>
    </location>
</feature>
<evidence type="ECO:0000256" key="6">
    <source>
        <dbReference type="ARBA" id="ARBA00023136"/>
    </source>
</evidence>
<dbReference type="InterPro" id="IPR050171">
    <property type="entry name" value="MFS_Transporters"/>
</dbReference>
<dbReference type="InterPro" id="IPR011701">
    <property type="entry name" value="MFS"/>
</dbReference>
<dbReference type="Proteomes" id="UP000184310">
    <property type="component" value="Unassembled WGS sequence"/>
</dbReference>
<sequence length="393" mass="43631">MNDIFTKKEKKFLIAMGLVMGFRELSMTMLNPFITIYAATLKWDTPFLCGLSLGIYGLTNALFQIPYGSLSDRIGRKPVILIGLIQLSVGLFLAGLAKNIYILIFARALQGSGAVMAIAYSWVGDSIEDEKKSRAMGISGVIVALGAVLAFALGPMLYNLISVNNMFIGCSFLIFLSIIFILFFIEEKRDGDKIADTKNSIFLDIKLLLKNKTVLFLSICGFIFNYIMSEMFMIVPDELKIKIGANHMWYVFLPAIIVGIVTLKIATNIADKKNFVNVTVGAFLAMSLGFILIYLKMFIFIFIGTIFILSGFMCLTSIFPSVINKEIEKDMRGTANGVFQTMTFLGFFVGPTITGYFLEYNFSLLIYIIPITAAIFGAVLVYKLGLIKSYSKS</sequence>
<dbReference type="GO" id="GO:0022857">
    <property type="term" value="F:transmembrane transporter activity"/>
    <property type="evidence" value="ECO:0007669"/>
    <property type="project" value="InterPro"/>
</dbReference>
<keyword evidence="4 7" id="KW-0812">Transmembrane</keyword>
<dbReference type="SUPFAM" id="SSF103473">
    <property type="entry name" value="MFS general substrate transporter"/>
    <property type="match status" value="1"/>
</dbReference>
<dbReference type="PROSITE" id="PS50850">
    <property type="entry name" value="MFS"/>
    <property type="match status" value="1"/>
</dbReference>
<keyword evidence="10" id="KW-1185">Reference proteome</keyword>
<feature type="transmembrane region" description="Helical" evidence="7">
    <location>
        <begin position="335"/>
        <end position="358"/>
    </location>
</feature>
<evidence type="ECO:0000256" key="3">
    <source>
        <dbReference type="ARBA" id="ARBA00022475"/>
    </source>
</evidence>
<dbReference type="InterPro" id="IPR036259">
    <property type="entry name" value="MFS_trans_sf"/>
</dbReference>
<feature type="transmembrane region" description="Helical" evidence="7">
    <location>
        <begin position="214"/>
        <end position="235"/>
    </location>
</feature>
<evidence type="ECO:0000313" key="9">
    <source>
        <dbReference type="EMBL" id="SHJ63282.1"/>
    </source>
</evidence>
<keyword evidence="2" id="KW-0813">Transport</keyword>
<reference evidence="9 10" key="1">
    <citation type="submission" date="2016-11" db="EMBL/GenBank/DDBJ databases">
        <authorList>
            <person name="Jaros S."/>
            <person name="Januszkiewicz K."/>
            <person name="Wedrychowicz H."/>
        </authorList>
    </citation>
    <scope>NUCLEOTIDE SEQUENCE [LARGE SCALE GENOMIC DNA]</scope>
    <source>
        <strain evidence="9 10">DSM 21758</strain>
    </source>
</reference>
<dbReference type="RefSeq" id="WP_072987479.1">
    <property type="nucleotide sequence ID" value="NZ_FQZB01000009.1"/>
</dbReference>
<dbReference type="OrthoDB" id="9607at2"/>
<organism evidence="9 10">
    <name type="scientific">Clostridium cavendishii DSM 21758</name>
    <dbReference type="NCBI Taxonomy" id="1121302"/>
    <lineage>
        <taxon>Bacteria</taxon>
        <taxon>Bacillati</taxon>
        <taxon>Bacillota</taxon>
        <taxon>Clostridia</taxon>
        <taxon>Eubacteriales</taxon>
        <taxon>Clostridiaceae</taxon>
        <taxon>Clostridium</taxon>
    </lineage>
</organism>
<feature type="transmembrane region" description="Helical" evidence="7">
    <location>
        <begin position="247"/>
        <end position="263"/>
    </location>
</feature>
<feature type="domain" description="Major facilitator superfamily (MFS) profile" evidence="8">
    <location>
        <begin position="12"/>
        <end position="389"/>
    </location>
</feature>
<feature type="transmembrane region" description="Helical" evidence="7">
    <location>
        <begin position="275"/>
        <end position="295"/>
    </location>
</feature>
<feature type="transmembrane region" description="Helical" evidence="7">
    <location>
        <begin position="301"/>
        <end position="323"/>
    </location>
</feature>
<feature type="transmembrane region" description="Helical" evidence="7">
    <location>
        <begin position="102"/>
        <end position="123"/>
    </location>
</feature>
<keyword evidence="3" id="KW-1003">Cell membrane</keyword>
<evidence type="ECO:0000256" key="4">
    <source>
        <dbReference type="ARBA" id="ARBA00022692"/>
    </source>
</evidence>
<keyword evidence="6 7" id="KW-0472">Membrane</keyword>
<dbReference type="EMBL" id="FQZB01000009">
    <property type="protein sequence ID" value="SHJ63282.1"/>
    <property type="molecule type" value="Genomic_DNA"/>
</dbReference>